<gene>
    <name evidence="1" type="ORF">OUZ56_010652</name>
</gene>
<keyword evidence="2" id="KW-1185">Reference proteome</keyword>
<evidence type="ECO:0000313" key="1">
    <source>
        <dbReference type="EMBL" id="KAK4025152.1"/>
    </source>
</evidence>
<dbReference type="EMBL" id="JAOYFB010000037">
    <property type="protein sequence ID" value="KAK4025152.1"/>
    <property type="molecule type" value="Genomic_DNA"/>
</dbReference>
<proteinExistence type="predicted"/>
<name>A0ABR0AJ59_9CRUS</name>
<organism evidence="1 2">
    <name type="scientific">Daphnia magna</name>
    <dbReference type="NCBI Taxonomy" id="35525"/>
    <lineage>
        <taxon>Eukaryota</taxon>
        <taxon>Metazoa</taxon>
        <taxon>Ecdysozoa</taxon>
        <taxon>Arthropoda</taxon>
        <taxon>Crustacea</taxon>
        <taxon>Branchiopoda</taxon>
        <taxon>Diplostraca</taxon>
        <taxon>Cladocera</taxon>
        <taxon>Anomopoda</taxon>
        <taxon>Daphniidae</taxon>
        <taxon>Daphnia</taxon>
    </lineage>
</organism>
<protein>
    <submittedName>
        <fullName evidence="1">Uncharacterized protein</fullName>
    </submittedName>
</protein>
<reference evidence="1 2" key="1">
    <citation type="journal article" date="2023" name="Nucleic Acids Res.">
        <title>The hologenome of Daphnia magna reveals possible DNA methylation and microbiome-mediated evolution of the host genome.</title>
        <authorList>
            <person name="Chaturvedi A."/>
            <person name="Li X."/>
            <person name="Dhandapani V."/>
            <person name="Marshall H."/>
            <person name="Kissane S."/>
            <person name="Cuenca-Cambronero M."/>
            <person name="Asole G."/>
            <person name="Calvet F."/>
            <person name="Ruiz-Romero M."/>
            <person name="Marangio P."/>
            <person name="Guigo R."/>
            <person name="Rago D."/>
            <person name="Mirbahai L."/>
            <person name="Eastwood N."/>
            <person name="Colbourne J.K."/>
            <person name="Zhou J."/>
            <person name="Mallon E."/>
            <person name="Orsini L."/>
        </authorList>
    </citation>
    <scope>NUCLEOTIDE SEQUENCE [LARGE SCALE GENOMIC DNA]</scope>
    <source>
        <strain evidence="1">LRV0_1</strain>
    </source>
</reference>
<dbReference type="Proteomes" id="UP001234178">
    <property type="component" value="Unassembled WGS sequence"/>
</dbReference>
<accession>A0ABR0AJ59</accession>
<comment type="caution">
    <text evidence="1">The sequence shown here is derived from an EMBL/GenBank/DDBJ whole genome shotgun (WGS) entry which is preliminary data.</text>
</comment>
<sequence>MAIAERDAIHKAMLAMIGEPKEFKVKSGGDLLVHTTDLSQQAKLLKIVNLAGRPTSCSLPNRSKESKVGVLNGQNETHVKRLPMSIPNPYRCRKCWRLGHTATKCNANETNCKKCGNQHPGHLDCSTRCINCGSNAHEADNYTACPAYIEVKRIIEMVALEGIAVNEARTRYSSSYSSTVRRAVTPPLQSSSYTTTPPQLTTPFPPNQEIAVLQKQIQVLQEQVKAITMTAIPQIQ</sequence>
<evidence type="ECO:0000313" key="2">
    <source>
        <dbReference type="Proteomes" id="UP001234178"/>
    </source>
</evidence>